<name>A0AAE0E648_9ROSI</name>
<proteinExistence type="predicted"/>
<dbReference type="PANTHER" id="PTHR44067">
    <property type="entry name" value="S-ADENOSYL-L-METHIONINE-DEPENDENT METHYLTRANSFERASE SUPERFAMILY PROTEIN-RELATED"/>
    <property type="match status" value="1"/>
</dbReference>
<keyword evidence="2" id="KW-1185">Reference proteome</keyword>
<accession>A0AAE0E648</accession>
<protein>
    <submittedName>
        <fullName evidence="1">Uncharacterized protein</fullName>
    </submittedName>
</protein>
<dbReference type="PANTHER" id="PTHR44067:SF12">
    <property type="entry name" value="METHYLTRANSFERASE TYPE 11 DOMAIN-CONTAINING PROTEIN"/>
    <property type="match status" value="1"/>
</dbReference>
<dbReference type="AlphaFoldDB" id="A0AAE0E648"/>
<gene>
    <name evidence="1" type="ORF">Dsin_017127</name>
</gene>
<evidence type="ECO:0000313" key="1">
    <source>
        <dbReference type="EMBL" id="KAK3212421.1"/>
    </source>
</evidence>
<sequence>MASNVDRFMTNKVYGMCSDDWDTAQKLIAGGCDPLPRKRCFSRTPIHYSKPLAISTPLWTQPSDVNILWNLLEYVRIFSLN</sequence>
<dbReference type="Proteomes" id="UP001281410">
    <property type="component" value="Unassembled WGS sequence"/>
</dbReference>
<organism evidence="1 2">
    <name type="scientific">Dipteronia sinensis</name>
    <dbReference type="NCBI Taxonomy" id="43782"/>
    <lineage>
        <taxon>Eukaryota</taxon>
        <taxon>Viridiplantae</taxon>
        <taxon>Streptophyta</taxon>
        <taxon>Embryophyta</taxon>
        <taxon>Tracheophyta</taxon>
        <taxon>Spermatophyta</taxon>
        <taxon>Magnoliopsida</taxon>
        <taxon>eudicotyledons</taxon>
        <taxon>Gunneridae</taxon>
        <taxon>Pentapetalae</taxon>
        <taxon>rosids</taxon>
        <taxon>malvids</taxon>
        <taxon>Sapindales</taxon>
        <taxon>Sapindaceae</taxon>
        <taxon>Hippocastanoideae</taxon>
        <taxon>Acereae</taxon>
        <taxon>Dipteronia</taxon>
    </lineage>
</organism>
<reference evidence="1" key="1">
    <citation type="journal article" date="2023" name="Plant J.">
        <title>Genome sequences and population genomics provide insights into the demographic history, inbreeding, and mutation load of two 'living fossil' tree species of Dipteronia.</title>
        <authorList>
            <person name="Feng Y."/>
            <person name="Comes H.P."/>
            <person name="Chen J."/>
            <person name="Zhu S."/>
            <person name="Lu R."/>
            <person name="Zhang X."/>
            <person name="Li P."/>
            <person name="Qiu J."/>
            <person name="Olsen K.M."/>
            <person name="Qiu Y."/>
        </authorList>
    </citation>
    <scope>NUCLEOTIDE SEQUENCE</scope>
    <source>
        <strain evidence="1">NBL</strain>
    </source>
</reference>
<dbReference type="EMBL" id="JANJYJ010000005">
    <property type="protein sequence ID" value="KAK3212421.1"/>
    <property type="molecule type" value="Genomic_DNA"/>
</dbReference>
<evidence type="ECO:0000313" key="2">
    <source>
        <dbReference type="Proteomes" id="UP001281410"/>
    </source>
</evidence>
<comment type="caution">
    <text evidence="1">The sequence shown here is derived from an EMBL/GenBank/DDBJ whole genome shotgun (WGS) entry which is preliminary data.</text>
</comment>
<dbReference type="InterPro" id="IPR053223">
    <property type="entry name" value="Prob_Methyltransferase"/>
</dbReference>